<name>A0ABR3CXZ8_NEUIN</name>
<feature type="region of interest" description="Disordered" evidence="1">
    <location>
        <begin position="106"/>
        <end position="135"/>
    </location>
</feature>
<evidence type="ECO:0000313" key="3">
    <source>
        <dbReference type="Proteomes" id="UP001451303"/>
    </source>
</evidence>
<evidence type="ECO:0000313" key="2">
    <source>
        <dbReference type="EMBL" id="KAL0465307.1"/>
    </source>
</evidence>
<proteinExistence type="predicted"/>
<dbReference type="EMBL" id="JAVLET010000018">
    <property type="protein sequence ID" value="KAL0465307.1"/>
    <property type="molecule type" value="Genomic_DNA"/>
</dbReference>
<dbReference type="Proteomes" id="UP001451303">
    <property type="component" value="Unassembled WGS sequence"/>
</dbReference>
<evidence type="ECO:0000256" key="1">
    <source>
        <dbReference type="SAM" id="MobiDB-lite"/>
    </source>
</evidence>
<reference evidence="2 3" key="1">
    <citation type="submission" date="2023-09" db="EMBL/GenBank/DDBJ databases">
        <title>Multi-omics analysis of a traditional fermented food reveals byproduct-associated fungal strains for waste-to-food upcycling.</title>
        <authorList>
            <consortium name="Lawrence Berkeley National Laboratory"/>
            <person name="Rekdal V.M."/>
            <person name="Villalobos-Escobedo J.M."/>
            <person name="Rodriguez-Valeron N."/>
            <person name="Garcia M.O."/>
            <person name="Vasquez D.P."/>
            <person name="Damayanti I."/>
            <person name="Sorensen P.M."/>
            <person name="Baidoo E.E."/>
            <person name="De Carvalho A.C."/>
            <person name="Riley R."/>
            <person name="Lipzen A."/>
            <person name="He G."/>
            <person name="Yan M."/>
            <person name="Haridas S."/>
            <person name="Daum C."/>
            <person name="Yoshinaga Y."/>
            <person name="Ng V."/>
            <person name="Grigoriev I.V."/>
            <person name="Munk R."/>
            <person name="Nuraida L."/>
            <person name="Wijaya C.H."/>
            <person name="Morales P.-C."/>
            <person name="Keasling J.D."/>
        </authorList>
    </citation>
    <scope>NUCLEOTIDE SEQUENCE [LARGE SCALE GENOMIC DNA]</scope>
    <source>
        <strain evidence="2 3">FGSC 2613</strain>
    </source>
</reference>
<keyword evidence="3" id="KW-1185">Reference proteome</keyword>
<gene>
    <name evidence="2" type="ORF">QR685DRAFT_582598</name>
</gene>
<organism evidence="2 3">
    <name type="scientific">Neurospora intermedia</name>
    <dbReference type="NCBI Taxonomy" id="5142"/>
    <lineage>
        <taxon>Eukaryota</taxon>
        <taxon>Fungi</taxon>
        <taxon>Dikarya</taxon>
        <taxon>Ascomycota</taxon>
        <taxon>Pezizomycotina</taxon>
        <taxon>Sordariomycetes</taxon>
        <taxon>Sordariomycetidae</taxon>
        <taxon>Sordariales</taxon>
        <taxon>Sordariaceae</taxon>
        <taxon>Neurospora</taxon>
    </lineage>
</organism>
<comment type="caution">
    <text evidence="2">The sequence shown here is derived from an EMBL/GenBank/DDBJ whole genome shotgun (WGS) entry which is preliminary data.</text>
</comment>
<protein>
    <submittedName>
        <fullName evidence="2">Uncharacterized protein</fullName>
    </submittedName>
</protein>
<sequence length="167" mass="18461">MSGRSKARPEEARKGWKEREKQAQRWAIGPFNVLLLSVAESLTPFANARYGRAGRHLRTCNPLVICPTALEGNGLISGHLFLSFPVVAHDLLLIHVHLPQYSIEKHHMESPSETSKAGQHPHTTHIAGVQRGVSKSGRPTLAWNMATRDLTTAAIFTCTHITPKHPD</sequence>
<accession>A0ABR3CXZ8</accession>